<dbReference type="InterPro" id="IPR001412">
    <property type="entry name" value="aa-tRNA-synth_I_CS"/>
</dbReference>
<sequence>MNTIKHDGLVLYPLGGASYVYEQDLVGYLASRPPRKNIKISIGAQPNGSPHLGTLVVFSLAFALAELLNRQKSRSANVTLEVIDTAPAKELVIEGLRYQINLRDSGQADIFLAQYDQLLNTLKKLTGVGFTLRRQSEFNSQLTIPIILKKVVENETVLAPLLDPKKKKLKIRVPCPNCGLTDKDAEKNIIFRNCIVSYCPKHGKFKTYYKNSSRFEYNTPLRNLIRALSYSADSADPKRDFCWLRVTGMDYAGFYQEELLYRTVSLIGYRVDKLPIILYAPLIVDWSGAKLSKSLYVKRGAYKYLPAYLVSYEHFYERFGEKGIAKLYNEVKSWVENPYKLFRAYSVYYFMEVFGYD</sequence>
<proteinExistence type="predicted"/>
<dbReference type="GO" id="GO:0004812">
    <property type="term" value="F:aminoacyl-tRNA ligase activity"/>
    <property type="evidence" value="ECO:0007669"/>
    <property type="project" value="InterPro"/>
</dbReference>
<dbReference type="PROSITE" id="PS00178">
    <property type="entry name" value="AA_TRNA_LIGASE_I"/>
    <property type="match status" value="1"/>
</dbReference>
<comment type="caution">
    <text evidence="1">The sequence shown here is derived from an EMBL/GenBank/DDBJ whole genome shotgun (WGS) entry which is preliminary data.</text>
</comment>
<organism evidence="1 2">
    <name type="scientific">candidate division WWE3 bacterium CG23_combo_of_CG06-09_8_20_14_all_40_14</name>
    <dbReference type="NCBI Taxonomy" id="1975095"/>
    <lineage>
        <taxon>Bacteria</taxon>
        <taxon>Katanobacteria</taxon>
    </lineage>
</organism>
<dbReference type="GO" id="GO:0006418">
    <property type="term" value="P:tRNA aminoacylation for protein translation"/>
    <property type="evidence" value="ECO:0007669"/>
    <property type="project" value="InterPro"/>
</dbReference>
<evidence type="ECO:0000313" key="1">
    <source>
        <dbReference type="EMBL" id="PIP04536.1"/>
    </source>
</evidence>
<dbReference type="Proteomes" id="UP000231388">
    <property type="component" value="Unassembled WGS sequence"/>
</dbReference>
<reference evidence="1 2" key="1">
    <citation type="submission" date="2017-09" db="EMBL/GenBank/DDBJ databases">
        <title>Depth-based differentiation of microbial function through sediment-hosted aquifers and enrichment of novel symbionts in the deep terrestrial subsurface.</title>
        <authorList>
            <person name="Probst A.J."/>
            <person name="Ladd B."/>
            <person name="Jarett J.K."/>
            <person name="Geller-Mcgrath D.E."/>
            <person name="Sieber C.M."/>
            <person name="Emerson J.B."/>
            <person name="Anantharaman K."/>
            <person name="Thomas B.C."/>
            <person name="Malmstrom R."/>
            <person name="Stieglmeier M."/>
            <person name="Klingl A."/>
            <person name="Woyke T."/>
            <person name="Ryan C.M."/>
            <person name="Banfield J.F."/>
        </authorList>
    </citation>
    <scope>NUCLEOTIDE SEQUENCE [LARGE SCALE GENOMIC DNA]</scope>
    <source>
        <strain evidence="1">CG23_combo_of_CG06-09_8_20_14_all_40_14</strain>
    </source>
</reference>
<dbReference type="EMBL" id="PCQY01000024">
    <property type="protein sequence ID" value="PIP04536.1"/>
    <property type="molecule type" value="Genomic_DNA"/>
</dbReference>
<dbReference type="SUPFAM" id="SSF52374">
    <property type="entry name" value="Nucleotidylyl transferase"/>
    <property type="match status" value="1"/>
</dbReference>
<evidence type="ECO:0000313" key="2">
    <source>
        <dbReference type="Proteomes" id="UP000231388"/>
    </source>
</evidence>
<accession>A0A2G9XC46</accession>
<dbReference type="GO" id="GO:0005524">
    <property type="term" value="F:ATP binding"/>
    <property type="evidence" value="ECO:0007669"/>
    <property type="project" value="InterPro"/>
</dbReference>
<protein>
    <submittedName>
        <fullName evidence="1">Uncharacterized protein</fullName>
    </submittedName>
</protein>
<gene>
    <name evidence="1" type="ORF">COX53_01915</name>
</gene>
<name>A0A2G9XC46_UNCKA</name>
<dbReference type="AlphaFoldDB" id="A0A2G9XC46"/>